<dbReference type="Proteomes" id="UP000017246">
    <property type="component" value="Unassembled WGS sequence"/>
</dbReference>
<proteinExistence type="predicted"/>
<accession>A0A068YEI6</accession>
<dbReference type="STRING" id="6211.A0A068YEI6"/>
<gene>
    <name evidence="3" type="ORF">EmuJ_001067750</name>
</gene>
<organism evidence="3 4">
    <name type="scientific">Echinococcus multilocularis</name>
    <name type="common">Fox tapeworm</name>
    <dbReference type="NCBI Taxonomy" id="6211"/>
    <lineage>
        <taxon>Eukaryota</taxon>
        <taxon>Metazoa</taxon>
        <taxon>Spiralia</taxon>
        <taxon>Lophotrochozoa</taxon>
        <taxon>Platyhelminthes</taxon>
        <taxon>Cestoda</taxon>
        <taxon>Eucestoda</taxon>
        <taxon>Cyclophyllidea</taxon>
        <taxon>Taeniidae</taxon>
        <taxon>Echinococcus</taxon>
    </lineage>
</organism>
<feature type="transmembrane region" description="Helical" evidence="1">
    <location>
        <begin position="75"/>
        <end position="96"/>
    </location>
</feature>
<feature type="transmembrane region" description="Helical" evidence="1">
    <location>
        <begin position="12"/>
        <end position="34"/>
    </location>
</feature>
<evidence type="ECO:0000313" key="4">
    <source>
        <dbReference type="Proteomes" id="UP000017246"/>
    </source>
</evidence>
<dbReference type="Pfam" id="PF15361">
    <property type="entry name" value="RIC3"/>
    <property type="match status" value="1"/>
</dbReference>
<reference evidence="3" key="2">
    <citation type="submission" date="2015-11" db="EMBL/GenBank/DDBJ databases">
        <authorList>
            <person name="Zhang Y."/>
            <person name="Guo Z."/>
        </authorList>
    </citation>
    <scope>NUCLEOTIDE SEQUENCE</scope>
</reference>
<dbReference type="InterPro" id="IPR032763">
    <property type="entry name" value="RIC3_N"/>
</dbReference>
<evidence type="ECO:0000313" key="3">
    <source>
        <dbReference type="EMBL" id="CDS42953.1"/>
    </source>
</evidence>
<reference evidence="3" key="1">
    <citation type="journal article" date="2013" name="Nature">
        <title>The genomes of four tapeworm species reveal adaptations to parasitism.</title>
        <authorList>
            <person name="Tsai I.J."/>
            <person name="Zarowiecki M."/>
            <person name="Holroyd N."/>
            <person name="Garciarrubio A."/>
            <person name="Sanchez-Flores A."/>
            <person name="Brooks K.L."/>
            <person name="Tracey A."/>
            <person name="Bobes R.J."/>
            <person name="Fragoso G."/>
            <person name="Sciutto E."/>
            <person name="Aslett M."/>
            <person name="Beasley H."/>
            <person name="Bennett H.M."/>
            <person name="Cai J."/>
            <person name="Camicia F."/>
            <person name="Clark R."/>
            <person name="Cucher M."/>
            <person name="De Silva N."/>
            <person name="Day T.A."/>
            <person name="Deplazes P."/>
            <person name="Estrada K."/>
            <person name="Fernandez C."/>
            <person name="Holland P.W."/>
            <person name="Hou J."/>
            <person name="Hu S."/>
            <person name="Huckvale T."/>
            <person name="Hung S.S."/>
            <person name="Kamenetzky L."/>
            <person name="Keane J.A."/>
            <person name="Kiss F."/>
            <person name="Koziol U."/>
            <person name="Lambert O."/>
            <person name="Liu K."/>
            <person name="Luo X."/>
            <person name="Luo Y."/>
            <person name="Macchiaroli N."/>
            <person name="Nichol S."/>
            <person name="Paps J."/>
            <person name="Parkinson J."/>
            <person name="Pouchkina-Stantcheva N."/>
            <person name="Riddiford N."/>
            <person name="Rosenzvit M."/>
            <person name="Salinas G."/>
            <person name="Wasmuth J.D."/>
            <person name="Zamanian M."/>
            <person name="Zheng Y."/>
            <person name="Cai X."/>
            <person name="Soberon X."/>
            <person name="Olson P.D."/>
            <person name="Laclette J.P."/>
            <person name="Brehm K."/>
            <person name="Berriman M."/>
            <person name="Garciarrubio A."/>
            <person name="Bobes R.J."/>
            <person name="Fragoso G."/>
            <person name="Sanchez-Flores A."/>
            <person name="Estrada K."/>
            <person name="Cevallos M.A."/>
            <person name="Morett E."/>
            <person name="Gonzalez V."/>
            <person name="Portillo T."/>
            <person name="Ochoa-Leyva A."/>
            <person name="Jose M.V."/>
            <person name="Sciutto E."/>
            <person name="Landa A."/>
            <person name="Jimenez L."/>
            <person name="Valdes V."/>
            <person name="Carrero J.C."/>
            <person name="Larralde C."/>
            <person name="Morales-Montor J."/>
            <person name="Limon-Lason J."/>
            <person name="Soberon X."/>
            <person name="Laclette J.P."/>
        </authorList>
    </citation>
    <scope>NUCLEOTIDE SEQUENCE [LARGE SCALE GENOMIC DNA]</scope>
</reference>
<keyword evidence="1" id="KW-1133">Transmembrane helix</keyword>
<keyword evidence="4" id="KW-1185">Reference proteome</keyword>
<dbReference type="OrthoDB" id="6285938at2759"/>
<dbReference type="AlphaFoldDB" id="A0A068YEI6"/>
<evidence type="ECO:0000259" key="2">
    <source>
        <dbReference type="Pfam" id="PF15361"/>
    </source>
</evidence>
<protein>
    <submittedName>
        <fullName evidence="3">Expressed protein</fullName>
    </submittedName>
</protein>
<name>A0A068YEI6_ECHMU</name>
<sequence>MTAFTVNVVVPAFSCVVFCILYVFIIQPTVFHIFGLQQPGADRSIERMKPISQQESEYSQRHIAMPKKKDRDPGIVATILPFYAFGIFIYLVYTVVKLLNNRRKVKSTEKEKYLKDYYRNFCYVSEKGKFKKDSDSSDDEHGNGLRKFRTPCDIGWSSAPKCSNATSNVCRSVADLPNDLEYLLKKADEDNLDDVEITRLRTLLEQMEIEMTRLLEAVNSSATLLTQSCSERGISEVMDAQCTDAHSDDNEALFSAEEN</sequence>
<evidence type="ECO:0000256" key="1">
    <source>
        <dbReference type="SAM" id="Phobius"/>
    </source>
</evidence>
<dbReference type="EMBL" id="LN902842">
    <property type="protein sequence ID" value="CDS42953.1"/>
    <property type="molecule type" value="Genomic_DNA"/>
</dbReference>
<keyword evidence="1" id="KW-0472">Membrane</keyword>
<keyword evidence="1" id="KW-0812">Transmembrane</keyword>
<feature type="domain" description="Resistance to inhibitors of cholinesterase protein 3 N-terminal" evidence="2">
    <location>
        <begin position="44"/>
        <end position="118"/>
    </location>
</feature>